<organism evidence="2 3">
    <name type="scientific">Sphingomonas kyeonggiensis</name>
    <dbReference type="NCBI Taxonomy" id="1268553"/>
    <lineage>
        <taxon>Bacteria</taxon>
        <taxon>Pseudomonadati</taxon>
        <taxon>Pseudomonadota</taxon>
        <taxon>Alphaproteobacteria</taxon>
        <taxon>Sphingomonadales</taxon>
        <taxon>Sphingomonadaceae</taxon>
        <taxon>Sphingomonas</taxon>
    </lineage>
</organism>
<keyword evidence="1" id="KW-0812">Transmembrane</keyword>
<name>A0A7W6NVN6_9SPHN</name>
<feature type="transmembrane region" description="Helical" evidence="1">
    <location>
        <begin position="95"/>
        <end position="116"/>
    </location>
</feature>
<dbReference type="AlphaFoldDB" id="A0A7W6NVN6"/>
<accession>A0A7W6NVN6</accession>
<keyword evidence="1" id="KW-0472">Membrane</keyword>
<reference evidence="2 3" key="1">
    <citation type="submission" date="2020-08" db="EMBL/GenBank/DDBJ databases">
        <title>Genomic Encyclopedia of Type Strains, Phase IV (KMG-IV): sequencing the most valuable type-strain genomes for metagenomic binning, comparative biology and taxonomic classification.</title>
        <authorList>
            <person name="Goeker M."/>
        </authorList>
    </citation>
    <scope>NUCLEOTIDE SEQUENCE [LARGE SCALE GENOMIC DNA]</scope>
    <source>
        <strain evidence="2 3">DSM 101806</strain>
    </source>
</reference>
<keyword evidence="3" id="KW-1185">Reference proteome</keyword>
<dbReference type="Proteomes" id="UP000557392">
    <property type="component" value="Unassembled WGS sequence"/>
</dbReference>
<feature type="transmembrane region" description="Helical" evidence="1">
    <location>
        <begin position="52"/>
        <end position="75"/>
    </location>
</feature>
<gene>
    <name evidence="2" type="ORF">GGR46_000349</name>
</gene>
<evidence type="ECO:0000313" key="3">
    <source>
        <dbReference type="Proteomes" id="UP000557392"/>
    </source>
</evidence>
<keyword evidence="1" id="KW-1133">Transmembrane helix</keyword>
<comment type="caution">
    <text evidence="2">The sequence shown here is derived from an EMBL/GenBank/DDBJ whole genome shotgun (WGS) entry which is preliminary data.</text>
</comment>
<protein>
    <submittedName>
        <fullName evidence="2">Uncharacterized protein</fullName>
    </submittedName>
</protein>
<evidence type="ECO:0000313" key="2">
    <source>
        <dbReference type="EMBL" id="MBB4096816.1"/>
    </source>
</evidence>
<evidence type="ECO:0000256" key="1">
    <source>
        <dbReference type="SAM" id="Phobius"/>
    </source>
</evidence>
<proteinExistence type="predicted"/>
<sequence length="117" mass="11950">MPSTAVAPAAIEAFWPVRGSALVIAIVTCATTTIGIVTLVRRLPDAQLLRLVLAHGPAIVGIPAAALLSLTIVAVARCIGGGAMIQVMGLRAEGATATLLLWIAAFLACVLAIRALW</sequence>
<dbReference type="EMBL" id="JACIEH010000001">
    <property type="protein sequence ID" value="MBB4096816.1"/>
    <property type="molecule type" value="Genomic_DNA"/>
</dbReference>
<dbReference type="RefSeq" id="WP_183993989.1">
    <property type="nucleotide sequence ID" value="NZ_JACIEH010000001.1"/>
</dbReference>
<feature type="transmembrane region" description="Helical" evidence="1">
    <location>
        <begin position="20"/>
        <end position="40"/>
    </location>
</feature>